<evidence type="ECO:0000313" key="3">
    <source>
        <dbReference type="Proteomes" id="UP000324222"/>
    </source>
</evidence>
<evidence type="ECO:0000256" key="1">
    <source>
        <dbReference type="SAM" id="MobiDB-lite"/>
    </source>
</evidence>
<proteinExistence type="predicted"/>
<dbReference type="AlphaFoldDB" id="A0A5B7GQ00"/>
<sequence length="89" mass="9737">MVKRRPYRNTFIKPSLHCVPRSQVRRPSGPVPGAGGGESRFLHLLLDLSPLHLTPGSEGAEVTRPATGSHARQDGLRACSRWERQVGGE</sequence>
<keyword evidence="3" id="KW-1185">Reference proteome</keyword>
<reference evidence="2 3" key="1">
    <citation type="submission" date="2019-05" db="EMBL/GenBank/DDBJ databases">
        <title>Another draft genome of Portunus trituberculatus and its Hox gene families provides insights of decapod evolution.</title>
        <authorList>
            <person name="Jeong J.-H."/>
            <person name="Song I."/>
            <person name="Kim S."/>
            <person name="Choi T."/>
            <person name="Kim D."/>
            <person name="Ryu S."/>
            <person name="Kim W."/>
        </authorList>
    </citation>
    <scope>NUCLEOTIDE SEQUENCE [LARGE SCALE GENOMIC DNA]</scope>
    <source>
        <tissue evidence="2">Muscle</tissue>
    </source>
</reference>
<evidence type="ECO:0000313" key="2">
    <source>
        <dbReference type="EMBL" id="MPC62221.1"/>
    </source>
</evidence>
<feature type="compositionally biased region" description="Basic and acidic residues" evidence="1">
    <location>
        <begin position="71"/>
        <end position="89"/>
    </location>
</feature>
<feature type="region of interest" description="Disordered" evidence="1">
    <location>
        <begin position="56"/>
        <end position="89"/>
    </location>
</feature>
<accession>A0A5B7GQ00</accession>
<organism evidence="2 3">
    <name type="scientific">Portunus trituberculatus</name>
    <name type="common">Swimming crab</name>
    <name type="synonym">Neptunus trituberculatus</name>
    <dbReference type="NCBI Taxonomy" id="210409"/>
    <lineage>
        <taxon>Eukaryota</taxon>
        <taxon>Metazoa</taxon>
        <taxon>Ecdysozoa</taxon>
        <taxon>Arthropoda</taxon>
        <taxon>Crustacea</taxon>
        <taxon>Multicrustacea</taxon>
        <taxon>Malacostraca</taxon>
        <taxon>Eumalacostraca</taxon>
        <taxon>Eucarida</taxon>
        <taxon>Decapoda</taxon>
        <taxon>Pleocyemata</taxon>
        <taxon>Brachyura</taxon>
        <taxon>Eubrachyura</taxon>
        <taxon>Portunoidea</taxon>
        <taxon>Portunidae</taxon>
        <taxon>Portuninae</taxon>
        <taxon>Portunus</taxon>
    </lineage>
</organism>
<comment type="caution">
    <text evidence="2">The sequence shown here is derived from an EMBL/GenBank/DDBJ whole genome shotgun (WGS) entry which is preliminary data.</text>
</comment>
<name>A0A5B7GQ00_PORTR</name>
<dbReference type="EMBL" id="VSRR010019432">
    <property type="protein sequence ID" value="MPC62221.1"/>
    <property type="molecule type" value="Genomic_DNA"/>
</dbReference>
<dbReference type="Proteomes" id="UP000324222">
    <property type="component" value="Unassembled WGS sequence"/>
</dbReference>
<gene>
    <name evidence="2" type="ORF">E2C01_056304</name>
</gene>
<protein>
    <submittedName>
        <fullName evidence="2">Uncharacterized protein</fullName>
    </submittedName>
</protein>